<feature type="transmembrane region" description="Helical" evidence="1">
    <location>
        <begin position="132"/>
        <end position="150"/>
    </location>
</feature>
<gene>
    <name evidence="2" type="ORF">GCM10009688_10850</name>
</gene>
<evidence type="ECO:0000256" key="1">
    <source>
        <dbReference type="SAM" id="Phobius"/>
    </source>
</evidence>
<accession>A0ABN2P3X4</accession>
<dbReference type="Proteomes" id="UP001500784">
    <property type="component" value="Unassembled WGS sequence"/>
</dbReference>
<evidence type="ECO:0000313" key="3">
    <source>
        <dbReference type="Proteomes" id="UP001500784"/>
    </source>
</evidence>
<name>A0ABN2P3X4_9MICC</name>
<keyword evidence="1" id="KW-0812">Transmembrane</keyword>
<proteinExistence type="predicted"/>
<sequence>MSTTERMPELLEAYFADLDRALTGSDPREHAETVQAMREHAAEVLSLHGNSEQTAERVIADFGPVEDVAAASTAAPAVPAPAAARSWADIWLLAGSVAGLVFYVFPLLSIAMLTWAVLRLRQQAGNRSLQRAALWVSVAAVVISVGLFTLRLTRVL</sequence>
<evidence type="ECO:0008006" key="4">
    <source>
        <dbReference type="Google" id="ProtNLM"/>
    </source>
</evidence>
<evidence type="ECO:0000313" key="2">
    <source>
        <dbReference type="EMBL" id="GAA1908452.1"/>
    </source>
</evidence>
<keyword evidence="3" id="KW-1185">Reference proteome</keyword>
<comment type="caution">
    <text evidence="2">The sequence shown here is derived from an EMBL/GenBank/DDBJ whole genome shotgun (WGS) entry which is preliminary data.</text>
</comment>
<organism evidence="2 3">
    <name type="scientific">Arthrobacter gandavensis</name>
    <dbReference type="NCBI Taxonomy" id="169960"/>
    <lineage>
        <taxon>Bacteria</taxon>
        <taxon>Bacillati</taxon>
        <taxon>Actinomycetota</taxon>
        <taxon>Actinomycetes</taxon>
        <taxon>Micrococcales</taxon>
        <taxon>Micrococcaceae</taxon>
        <taxon>Arthrobacter</taxon>
    </lineage>
</organism>
<reference evidence="2 3" key="1">
    <citation type="journal article" date="2019" name="Int. J. Syst. Evol. Microbiol.">
        <title>The Global Catalogue of Microorganisms (GCM) 10K type strain sequencing project: providing services to taxonomists for standard genome sequencing and annotation.</title>
        <authorList>
            <consortium name="The Broad Institute Genomics Platform"/>
            <consortium name="The Broad Institute Genome Sequencing Center for Infectious Disease"/>
            <person name="Wu L."/>
            <person name="Ma J."/>
        </authorList>
    </citation>
    <scope>NUCLEOTIDE SEQUENCE [LARGE SCALE GENOMIC DNA]</scope>
    <source>
        <strain evidence="2 3">JCM 13316</strain>
    </source>
</reference>
<protein>
    <recommendedName>
        <fullName evidence="4">DUF1700 domain-containing protein</fullName>
    </recommendedName>
</protein>
<feature type="transmembrane region" description="Helical" evidence="1">
    <location>
        <begin position="90"/>
        <end position="120"/>
    </location>
</feature>
<keyword evidence="1" id="KW-1133">Transmembrane helix</keyword>
<dbReference type="EMBL" id="BAAALV010000002">
    <property type="protein sequence ID" value="GAA1908452.1"/>
    <property type="molecule type" value="Genomic_DNA"/>
</dbReference>
<dbReference type="RefSeq" id="WP_152225551.1">
    <property type="nucleotide sequence ID" value="NZ_BAAALV010000002.1"/>
</dbReference>
<keyword evidence="1" id="KW-0472">Membrane</keyword>